<evidence type="ECO:0000259" key="1">
    <source>
        <dbReference type="Pfam" id="PF01636"/>
    </source>
</evidence>
<organism evidence="2 3">
    <name type="scientific">Clonostachys rhizophaga</name>
    <dbReference type="NCBI Taxonomy" id="160324"/>
    <lineage>
        <taxon>Eukaryota</taxon>
        <taxon>Fungi</taxon>
        <taxon>Dikarya</taxon>
        <taxon>Ascomycota</taxon>
        <taxon>Pezizomycotina</taxon>
        <taxon>Sordariomycetes</taxon>
        <taxon>Hypocreomycetidae</taxon>
        <taxon>Hypocreales</taxon>
        <taxon>Bionectriaceae</taxon>
        <taxon>Clonostachys</taxon>
    </lineage>
</organism>
<accession>A0A9N9VE52</accession>
<comment type="caution">
    <text evidence="2">The sequence shown here is derived from an EMBL/GenBank/DDBJ whole genome shotgun (WGS) entry which is preliminary data.</text>
</comment>
<evidence type="ECO:0000313" key="3">
    <source>
        <dbReference type="Proteomes" id="UP000696573"/>
    </source>
</evidence>
<keyword evidence="3" id="KW-1185">Reference proteome</keyword>
<dbReference type="InterPro" id="IPR002575">
    <property type="entry name" value="Aminoglycoside_PTrfase"/>
</dbReference>
<evidence type="ECO:0000313" key="2">
    <source>
        <dbReference type="EMBL" id="CAH0021777.1"/>
    </source>
</evidence>
<dbReference type="InterPro" id="IPR011009">
    <property type="entry name" value="Kinase-like_dom_sf"/>
</dbReference>
<sequence>MSDSLELSGIVRELSHAFAVDFSPPHSPMSGASHDVWLIENPANGETWSIRIAKNEFADTLSDRGTTILRYLKERRPKLQVPRLLCQSKQYSVFQYLGGEPIDYWDSNKLSDQKRHRLLDSLAVFLFEMWTCPVPRSACSVDYKRWLQSEVDLAIIRSLEGDPGWGDLITFLHRRAAVDDVVPEGSFPRAAIKHGDLSAWNVLMDDKGISGCCTEARCDRVIDWDTAQFVPMPAAIHHPLFIADIPGWQNAVPENMTFEKDRKYLQNAIAKIAGNSNHPDAQNVSRLISNCFERQFFELSLRSKLTNDHYIEARVKMSMVEKVVLQKQLGAFLAIYTGLRTNPTILVLQERMRRTEGVSVPIMEGQNLS</sequence>
<name>A0A9N9VE52_9HYPO</name>
<dbReference type="InterPro" id="IPR051678">
    <property type="entry name" value="AGP_Transferase"/>
</dbReference>
<dbReference type="Proteomes" id="UP000696573">
    <property type="component" value="Unassembled WGS sequence"/>
</dbReference>
<feature type="domain" description="Aminoglycoside phosphotransferase" evidence="1">
    <location>
        <begin position="30"/>
        <end position="228"/>
    </location>
</feature>
<dbReference type="EMBL" id="CABFNQ020000661">
    <property type="protein sequence ID" value="CAH0021777.1"/>
    <property type="molecule type" value="Genomic_DNA"/>
</dbReference>
<dbReference type="AlphaFoldDB" id="A0A9N9VE52"/>
<dbReference type="Pfam" id="PF01636">
    <property type="entry name" value="APH"/>
    <property type="match status" value="1"/>
</dbReference>
<dbReference type="PANTHER" id="PTHR21310">
    <property type="entry name" value="AMINOGLYCOSIDE PHOSPHOTRANSFERASE-RELATED-RELATED"/>
    <property type="match status" value="1"/>
</dbReference>
<reference evidence="2" key="1">
    <citation type="submission" date="2021-10" db="EMBL/GenBank/DDBJ databases">
        <authorList>
            <person name="Piombo E."/>
        </authorList>
    </citation>
    <scope>NUCLEOTIDE SEQUENCE</scope>
</reference>
<proteinExistence type="predicted"/>
<dbReference type="PANTHER" id="PTHR21310:SF15">
    <property type="entry name" value="AMINOGLYCOSIDE PHOSPHOTRANSFERASE DOMAIN-CONTAINING PROTEIN"/>
    <property type="match status" value="1"/>
</dbReference>
<gene>
    <name evidence="2" type="ORF">CRHIZ90672A_00018576</name>
</gene>
<dbReference type="SUPFAM" id="SSF56112">
    <property type="entry name" value="Protein kinase-like (PK-like)"/>
    <property type="match status" value="1"/>
</dbReference>
<protein>
    <recommendedName>
        <fullName evidence="1">Aminoglycoside phosphotransferase domain-containing protein</fullName>
    </recommendedName>
</protein>
<dbReference type="OrthoDB" id="2906425at2759"/>